<proteinExistence type="predicted"/>
<keyword evidence="1" id="KW-0472">Membrane</keyword>
<reference evidence="2 3" key="1">
    <citation type="submission" date="2011-02" db="EMBL/GenBank/DDBJ databases">
        <authorList>
            <person name="Durkin A.S."/>
            <person name="Madupu R."/>
            <person name="Torralba M."/>
            <person name="Gillis M."/>
            <person name="Methe B."/>
            <person name="Sutton G."/>
            <person name="Nelson K.E."/>
        </authorList>
    </citation>
    <scope>NUCLEOTIDE SEQUENCE [LARGE SCALE GENOMIC DNA]</scope>
    <source>
        <strain evidence="2 3">CRIS 18C-A</strain>
    </source>
</reference>
<evidence type="ECO:0000313" key="3">
    <source>
        <dbReference type="Proteomes" id="UP000003155"/>
    </source>
</evidence>
<dbReference type="AlphaFoldDB" id="F0H4H6"/>
<accession>F0H4H6</accession>
<feature type="transmembrane region" description="Helical" evidence="1">
    <location>
        <begin position="28"/>
        <end position="45"/>
    </location>
</feature>
<dbReference type="Proteomes" id="UP000003155">
    <property type="component" value="Unassembled WGS sequence"/>
</dbReference>
<keyword evidence="3" id="KW-1185">Reference proteome</keyword>
<gene>
    <name evidence="2" type="ORF">HMPREF9303_1040</name>
</gene>
<evidence type="ECO:0000256" key="1">
    <source>
        <dbReference type="SAM" id="Phobius"/>
    </source>
</evidence>
<dbReference type="EMBL" id="AEXO01000017">
    <property type="protein sequence ID" value="EGC87292.1"/>
    <property type="molecule type" value="Genomic_DNA"/>
</dbReference>
<protein>
    <submittedName>
        <fullName evidence="2">Uncharacterized protein</fullName>
    </submittedName>
</protein>
<keyword evidence="1" id="KW-1133">Transmembrane helix</keyword>
<keyword evidence="1" id="KW-0812">Transmembrane</keyword>
<comment type="caution">
    <text evidence="2">The sequence shown here is derived from an EMBL/GenBank/DDBJ whole genome shotgun (WGS) entry which is preliminary data.</text>
</comment>
<sequence>MTSLLTLAGGYLLFKQYMSKKSQENIKTYWIVLIFINFLSYNCHYSQ</sequence>
<name>F0H4H6_9BACT</name>
<organism evidence="2 3">
    <name type="scientific">Prevotella denticola CRIS 18C-A</name>
    <dbReference type="NCBI Taxonomy" id="944557"/>
    <lineage>
        <taxon>Bacteria</taxon>
        <taxon>Pseudomonadati</taxon>
        <taxon>Bacteroidota</taxon>
        <taxon>Bacteroidia</taxon>
        <taxon>Bacteroidales</taxon>
        <taxon>Prevotellaceae</taxon>
        <taxon>Prevotella</taxon>
    </lineage>
</organism>
<evidence type="ECO:0000313" key="2">
    <source>
        <dbReference type="EMBL" id="EGC87292.1"/>
    </source>
</evidence>